<dbReference type="PANTHER" id="PTHR31321:SF106">
    <property type="entry name" value="PECTINESTERASE CATALYTIC DOMAIN-CONTAINING PROTEIN"/>
    <property type="match status" value="1"/>
</dbReference>
<evidence type="ECO:0000256" key="6">
    <source>
        <dbReference type="ARBA" id="ARBA00022801"/>
    </source>
</evidence>
<gene>
    <name evidence="9" type="ORF">Tsubulata_030362</name>
</gene>
<evidence type="ECO:0000256" key="1">
    <source>
        <dbReference type="ARBA" id="ARBA00004191"/>
    </source>
</evidence>
<evidence type="ECO:0000256" key="3">
    <source>
        <dbReference type="ARBA" id="ARBA00008891"/>
    </source>
</evidence>
<dbReference type="InterPro" id="IPR011050">
    <property type="entry name" value="Pectin_lyase_fold/virulence"/>
</dbReference>
<dbReference type="GO" id="GO:0045490">
    <property type="term" value="P:pectin catabolic process"/>
    <property type="evidence" value="ECO:0007669"/>
    <property type="project" value="TreeGrafter"/>
</dbReference>
<organism evidence="9 10">
    <name type="scientific">Turnera subulata</name>
    <dbReference type="NCBI Taxonomy" id="218843"/>
    <lineage>
        <taxon>Eukaryota</taxon>
        <taxon>Viridiplantae</taxon>
        <taxon>Streptophyta</taxon>
        <taxon>Embryophyta</taxon>
        <taxon>Tracheophyta</taxon>
        <taxon>Spermatophyta</taxon>
        <taxon>Magnoliopsida</taxon>
        <taxon>eudicotyledons</taxon>
        <taxon>Gunneridae</taxon>
        <taxon>Pentapetalae</taxon>
        <taxon>rosids</taxon>
        <taxon>fabids</taxon>
        <taxon>Malpighiales</taxon>
        <taxon>Passifloraceae</taxon>
        <taxon>Turnera</taxon>
    </lineage>
</organism>
<reference evidence="9" key="2">
    <citation type="journal article" date="2023" name="Plants (Basel)">
        <title>Annotation of the Turnera subulata (Passifloraceae) Draft Genome Reveals the S-Locus Evolved after the Divergence of Turneroideae from Passifloroideae in a Stepwise Manner.</title>
        <authorList>
            <person name="Henning P.M."/>
            <person name="Roalson E.H."/>
            <person name="Mir W."/>
            <person name="McCubbin A.G."/>
            <person name="Shore J.S."/>
        </authorList>
    </citation>
    <scope>NUCLEOTIDE SEQUENCE</scope>
    <source>
        <strain evidence="9">F60SS</strain>
    </source>
</reference>
<keyword evidence="7" id="KW-0063">Aspartyl esterase</keyword>
<dbReference type="Gene3D" id="2.160.20.10">
    <property type="entry name" value="Single-stranded right-handed beta-helix, Pectin lyase-like"/>
    <property type="match status" value="1"/>
</dbReference>
<feature type="domain" description="Pectinesterase catalytic" evidence="8">
    <location>
        <begin position="62"/>
        <end position="153"/>
    </location>
</feature>
<accession>A0A9Q0JRZ8</accession>
<dbReference type="EMBL" id="JAKUCV010000181">
    <property type="protein sequence ID" value="KAJ4850937.1"/>
    <property type="molecule type" value="Genomic_DNA"/>
</dbReference>
<evidence type="ECO:0000313" key="10">
    <source>
        <dbReference type="Proteomes" id="UP001141552"/>
    </source>
</evidence>
<dbReference type="InterPro" id="IPR000070">
    <property type="entry name" value="Pectinesterase_cat"/>
</dbReference>
<keyword evidence="5" id="KW-0134">Cell wall</keyword>
<evidence type="ECO:0000259" key="8">
    <source>
        <dbReference type="Pfam" id="PF01095"/>
    </source>
</evidence>
<comment type="subcellular location">
    <subcellularLocation>
        <location evidence="1">Secreted</location>
        <location evidence="1">Cell wall</location>
    </subcellularLocation>
</comment>
<dbReference type="Proteomes" id="UP001141552">
    <property type="component" value="Unassembled WGS sequence"/>
</dbReference>
<reference evidence="9" key="1">
    <citation type="submission" date="2022-02" db="EMBL/GenBank/DDBJ databases">
        <authorList>
            <person name="Henning P.M."/>
            <person name="McCubbin A.G."/>
            <person name="Shore J.S."/>
        </authorList>
    </citation>
    <scope>NUCLEOTIDE SEQUENCE</scope>
    <source>
        <strain evidence="9">F60SS</strain>
        <tissue evidence="9">Leaves</tissue>
    </source>
</reference>
<dbReference type="GO" id="GO:0030599">
    <property type="term" value="F:pectinesterase activity"/>
    <property type="evidence" value="ECO:0007669"/>
    <property type="project" value="UniProtKB-EC"/>
</dbReference>
<dbReference type="PANTHER" id="PTHR31321">
    <property type="entry name" value="ACYL-COA THIOESTER HYDROLASE YBHC-RELATED"/>
    <property type="match status" value="1"/>
</dbReference>
<protein>
    <recommendedName>
        <fullName evidence="4">pectinesterase</fullName>
        <ecNumber evidence="4">3.1.1.11</ecNumber>
    </recommendedName>
</protein>
<dbReference type="EC" id="3.1.1.11" evidence="4"/>
<proteinExistence type="inferred from homology"/>
<evidence type="ECO:0000256" key="2">
    <source>
        <dbReference type="ARBA" id="ARBA00005184"/>
    </source>
</evidence>
<keyword evidence="5" id="KW-0964">Secreted</keyword>
<comment type="similarity">
    <text evidence="3">Belongs to the pectinesterase family.</text>
</comment>
<sequence length="339" mass="37705">MEKKKTCMCNNRAIHLPTRKLTRVHPIKLFFVLHLIIALANLCTALDCQINNSKPYKFAYTITIDQSGKGNFNAIQRAVDSIPANNAKWIHIKISPGIYKEKVQIPRNKPCIFIEGAGSKLTSIEFEDHEESMTSATFISYSDNIVVKGIAIKWQKFDSLVYVSQNKFVPLATPGRVIFRPAKAVMVNGDKTAFYQCAFFGIQSTLFDNKGRHYFKECYTEGAMDFIYGAGQSIYEQCDISVNIGGYRKGILSGFITAQKKESPKETNGFVFKNCTISGIGKASLGRAWGPYSTVIFANSTLSTVVEPKGWAPWRFVGGEGNFTYMESNNKGPGADISK</sequence>
<evidence type="ECO:0000256" key="7">
    <source>
        <dbReference type="ARBA" id="ARBA00023085"/>
    </source>
</evidence>
<feature type="domain" description="Pectinesterase catalytic" evidence="8">
    <location>
        <begin position="181"/>
        <end position="339"/>
    </location>
</feature>
<evidence type="ECO:0000313" key="9">
    <source>
        <dbReference type="EMBL" id="KAJ4850937.1"/>
    </source>
</evidence>
<dbReference type="GO" id="GO:0042545">
    <property type="term" value="P:cell wall modification"/>
    <property type="evidence" value="ECO:0007669"/>
    <property type="project" value="InterPro"/>
</dbReference>
<dbReference type="OrthoDB" id="2019149at2759"/>
<dbReference type="AlphaFoldDB" id="A0A9Q0JRZ8"/>
<name>A0A9Q0JRZ8_9ROSI</name>
<dbReference type="InterPro" id="IPR012334">
    <property type="entry name" value="Pectin_lyas_fold"/>
</dbReference>
<evidence type="ECO:0000256" key="4">
    <source>
        <dbReference type="ARBA" id="ARBA00013229"/>
    </source>
</evidence>
<comment type="pathway">
    <text evidence="2">Glycan metabolism; pectin degradation; 2-dehydro-3-deoxy-D-gluconate from pectin: step 1/5.</text>
</comment>
<dbReference type="Pfam" id="PF01095">
    <property type="entry name" value="Pectinesterase"/>
    <property type="match status" value="2"/>
</dbReference>
<evidence type="ECO:0000256" key="5">
    <source>
        <dbReference type="ARBA" id="ARBA00022512"/>
    </source>
</evidence>
<keyword evidence="6" id="KW-0378">Hydrolase</keyword>
<dbReference type="SUPFAM" id="SSF51126">
    <property type="entry name" value="Pectin lyase-like"/>
    <property type="match status" value="1"/>
</dbReference>
<keyword evidence="10" id="KW-1185">Reference proteome</keyword>
<feature type="non-terminal residue" evidence="9">
    <location>
        <position position="1"/>
    </location>
</feature>
<comment type="caution">
    <text evidence="9">The sequence shown here is derived from an EMBL/GenBank/DDBJ whole genome shotgun (WGS) entry which is preliminary data.</text>
</comment>